<dbReference type="EMBL" id="CYYA01000018">
    <property type="protein sequence ID" value="CUN19943.1"/>
    <property type="molecule type" value="Genomic_DNA"/>
</dbReference>
<gene>
    <name evidence="2" type="ORF">ERS852448_02349</name>
</gene>
<dbReference type="PANTHER" id="PTHR41771">
    <property type="entry name" value="MEMBRANE PROTEIN-RELATED"/>
    <property type="match status" value="1"/>
</dbReference>
<evidence type="ECO:0000313" key="3">
    <source>
        <dbReference type="Proteomes" id="UP000095492"/>
    </source>
</evidence>
<feature type="transmembrane region" description="Helical" evidence="1">
    <location>
        <begin position="226"/>
        <end position="249"/>
    </location>
</feature>
<dbReference type="InterPro" id="IPR012507">
    <property type="entry name" value="YibE_F"/>
</dbReference>
<feature type="transmembrane region" description="Helical" evidence="1">
    <location>
        <begin position="34"/>
        <end position="54"/>
    </location>
</feature>
<dbReference type="AlphaFoldDB" id="A0A173UY55"/>
<feature type="transmembrane region" description="Helical" evidence="1">
    <location>
        <begin position="200"/>
        <end position="219"/>
    </location>
</feature>
<keyword evidence="1" id="KW-1133">Transmembrane helix</keyword>
<name>A0A173UY55_EUBRA</name>
<dbReference type="PANTHER" id="PTHR41771:SF1">
    <property type="entry name" value="MEMBRANE PROTEIN"/>
    <property type="match status" value="1"/>
</dbReference>
<dbReference type="RefSeq" id="WP_021739398.1">
    <property type="nucleotide sequence ID" value="NZ_CABKSU010000063.1"/>
</dbReference>
<protein>
    <submittedName>
        <fullName evidence="2">YibE/F-like protein</fullName>
    </submittedName>
</protein>
<feature type="transmembrane region" description="Helical" evidence="1">
    <location>
        <begin position="374"/>
        <end position="396"/>
    </location>
</feature>
<dbReference type="STRING" id="39490.ERS852448_02349"/>
<feature type="transmembrane region" description="Helical" evidence="1">
    <location>
        <begin position="274"/>
        <end position="295"/>
    </location>
</feature>
<evidence type="ECO:0000313" key="2">
    <source>
        <dbReference type="EMBL" id="CUN19943.1"/>
    </source>
</evidence>
<dbReference type="Pfam" id="PF07907">
    <property type="entry name" value="YibE_F"/>
    <property type="match status" value="1"/>
</dbReference>
<dbReference type="Proteomes" id="UP000095492">
    <property type="component" value="Unassembled WGS sequence"/>
</dbReference>
<proteinExistence type="predicted"/>
<feature type="transmembrane region" description="Helical" evidence="1">
    <location>
        <begin position="150"/>
        <end position="168"/>
    </location>
</feature>
<accession>A0A173UY55</accession>
<dbReference type="GeneID" id="42786811"/>
<organism evidence="2 3">
    <name type="scientific">Eubacterium ramulus</name>
    <dbReference type="NCBI Taxonomy" id="39490"/>
    <lineage>
        <taxon>Bacteria</taxon>
        <taxon>Bacillati</taxon>
        <taxon>Bacillota</taxon>
        <taxon>Clostridia</taxon>
        <taxon>Eubacteriales</taxon>
        <taxon>Eubacteriaceae</taxon>
        <taxon>Eubacterium</taxon>
    </lineage>
</organism>
<evidence type="ECO:0000256" key="1">
    <source>
        <dbReference type="SAM" id="Phobius"/>
    </source>
</evidence>
<sequence length="408" mass="44996">MKRKWDVVLLYDIPFWQVKKEGWMVKERKQSFKWGKYLIVIGIIILMFLFFQSVERKPLLADDHMVFVKAVVVQNDHEVQQAQASLDSGDTQEIVLKIKSGSHKGETVDAYSLNGYLYGADCKVGTKVIASLSEYDGELSANVYNYDRELEIGLLLAVFFGLMWLVGGKKGFNSIIALIFTFCVVIMLYIPMMYIGISPFASATVSVVIITFVTFVLIADFQMKSIGAMLGTIFGVIVSGLIALLFGHFGHVTGFNVDDIENLIYVGQNSRLDIGGMLFSGILIASLGAVMDVAMSVSTSLHEIKEQRPDITAKEIFKSGINIGRDMIGTMSNTLILAYAGGSLGLVMIIYAYSYQMHQILNMYSLAIEIMRGIAGTIGIILTVPITSLIMSVLLTRGGQKISTDKCK</sequence>
<keyword evidence="1" id="KW-0472">Membrane</keyword>
<feature type="transmembrane region" description="Helical" evidence="1">
    <location>
        <begin position="175"/>
        <end position="194"/>
    </location>
</feature>
<feature type="transmembrane region" description="Helical" evidence="1">
    <location>
        <begin position="335"/>
        <end position="354"/>
    </location>
</feature>
<keyword evidence="1" id="KW-0812">Transmembrane</keyword>
<reference evidence="2 3" key="1">
    <citation type="submission" date="2015-09" db="EMBL/GenBank/DDBJ databases">
        <authorList>
            <consortium name="Pathogen Informatics"/>
        </authorList>
    </citation>
    <scope>NUCLEOTIDE SEQUENCE [LARGE SCALE GENOMIC DNA]</scope>
    <source>
        <strain evidence="2 3">2789STDY5608891</strain>
    </source>
</reference>